<organism evidence="3">
    <name type="scientific">Tanacetum cinerariifolium</name>
    <name type="common">Dalmatian daisy</name>
    <name type="synonym">Chrysanthemum cinerariifolium</name>
    <dbReference type="NCBI Taxonomy" id="118510"/>
    <lineage>
        <taxon>Eukaryota</taxon>
        <taxon>Viridiplantae</taxon>
        <taxon>Streptophyta</taxon>
        <taxon>Embryophyta</taxon>
        <taxon>Tracheophyta</taxon>
        <taxon>Spermatophyta</taxon>
        <taxon>Magnoliopsida</taxon>
        <taxon>eudicotyledons</taxon>
        <taxon>Gunneridae</taxon>
        <taxon>Pentapetalae</taxon>
        <taxon>asterids</taxon>
        <taxon>campanulids</taxon>
        <taxon>Asterales</taxon>
        <taxon>Asteraceae</taxon>
        <taxon>Asteroideae</taxon>
        <taxon>Anthemideae</taxon>
        <taxon>Anthemidinae</taxon>
        <taxon>Tanacetum</taxon>
    </lineage>
</organism>
<comment type="caution">
    <text evidence="3">The sequence shown here is derived from an EMBL/GenBank/DDBJ whole genome shotgun (WGS) entry which is preliminary data.</text>
</comment>
<feature type="region of interest" description="Disordered" evidence="1">
    <location>
        <begin position="319"/>
        <end position="359"/>
    </location>
</feature>
<gene>
    <name evidence="3" type="ORF">Tci_028730</name>
</gene>
<dbReference type="AlphaFoldDB" id="A0A6L2L7Y3"/>
<evidence type="ECO:0000256" key="1">
    <source>
        <dbReference type="SAM" id="MobiDB-lite"/>
    </source>
</evidence>
<protein>
    <submittedName>
        <fullName evidence="3">Copia protein</fullName>
    </submittedName>
</protein>
<sequence length="359" mass="40026">MASKQFSSRPELQTLTSGHISLGLVPNQAASTSAKPPSKNELDLLFQSMFDEYFKPSSITISMTVSAVTLPPQDIGEASSTIIDQDASLSSTTPTTKTTTLIQYTNVVDVNNEDNDAKFDSDIFTNPFAPSLTNFAESASSRIVKLDEYEGMLKNKAQLVAKGYRHEEGIEFEESFPSVTRIEAIRIFIAYAAYKNMTVYQMDVKTAFLNWILKEEVYVCQLEGFVEKIIQTMSLGIFINQSKYAHEMLKKYGLENSDAVDTPMVERSKLNKDPQGSLVDSTHDRNFAHVNHEGCQNTRRSTSGSAQFLGEKLVNWSSKKQKCTVPTRKPADHHHGGGERLRERVKGGKDGILSLERET</sequence>
<dbReference type="EMBL" id="BKCJ010003717">
    <property type="protein sequence ID" value="GEU56752.1"/>
    <property type="molecule type" value="Genomic_DNA"/>
</dbReference>
<accession>A0A6L2L7Y3</accession>
<reference evidence="3" key="1">
    <citation type="journal article" date="2019" name="Sci. Rep.">
        <title>Draft genome of Tanacetum cinerariifolium, the natural source of mosquito coil.</title>
        <authorList>
            <person name="Yamashiro T."/>
            <person name="Shiraishi A."/>
            <person name="Satake H."/>
            <person name="Nakayama K."/>
        </authorList>
    </citation>
    <scope>NUCLEOTIDE SEQUENCE</scope>
</reference>
<feature type="compositionally biased region" description="Basic and acidic residues" evidence="1">
    <location>
        <begin position="329"/>
        <end position="359"/>
    </location>
</feature>
<evidence type="ECO:0000259" key="2">
    <source>
        <dbReference type="Pfam" id="PF07727"/>
    </source>
</evidence>
<evidence type="ECO:0000313" key="3">
    <source>
        <dbReference type="EMBL" id="GEU56752.1"/>
    </source>
</evidence>
<proteinExistence type="predicted"/>
<dbReference type="InterPro" id="IPR013103">
    <property type="entry name" value="RVT_2"/>
</dbReference>
<feature type="domain" description="Reverse transcriptase Ty1/copia-type" evidence="2">
    <location>
        <begin position="152"/>
        <end position="226"/>
    </location>
</feature>
<name>A0A6L2L7Y3_TANCI</name>
<dbReference type="Pfam" id="PF07727">
    <property type="entry name" value="RVT_2"/>
    <property type="match status" value="1"/>
</dbReference>